<organism evidence="1 2">
    <name type="scientific">Thermus scotoductus</name>
    <dbReference type="NCBI Taxonomy" id="37636"/>
    <lineage>
        <taxon>Bacteria</taxon>
        <taxon>Thermotogati</taxon>
        <taxon>Deinococcota</taxon>
        <taxon>Deinococci</taxon>
        <taxon>Thermales</taxon>
        <taxon>Thermaceae</taxon>
        <taxon>Thermus</taxon>
    </lineage>
</organism>
<dbReference type="Proteomes" id="UP000286734">
    <property type="component" value="Unassembled WGS sequence"/>
</dbReference>
<protein>
    <submittedName>
        <fullName evidence="1">Uncharacterized protein</fullName>
    </submittedName>
</protein>
<dbReference type="AlphaFoldDB" id="A0A430R4S6"/>
<gene>
    <name evidence="1" type="ORF">CSW47_10835</name>
</gene>
<reference evidence="1 2" key="1">
    <citation type="journal article" date="2019" name="Extremophiles">
        <title>Biogeography of thermophiles and predominance of Thermus scotoductus in domestic water heaters.</title>
        <authorList>
            <person name="Wilpiszeski R.L."/>
            <person name="Zhang Z."/>
            <person name="House C.H."/>
        </authorList>
    </citation>
    <scope>NUCLEOTIDE SEQUENCE [LARGE SCALE GENOMIC DNA]</scope>
    <source>
        <strain evidence="1 2">34_S34</strain>
    </source>
</reference>
<evidence type="ECO:0000313" key="1">
    <source>
        <dbReference type="EMBL" id="RTH02394.1"/>
    </source>
</evidence>
<accession>A0A430R4S6</accession>
<dbReference type="EMBL" id="PELP01000344">
    <property type="protein sequence ID" value="RTH02394.1"/>
    <property type="molecule type" value="Genomic_DNA"/>
</dbReference>
<comment type="caution">
    <text evidence="1">The sequence shown here is derived from an EMBL/GenBank/DDBJ whole genome shotgun (WGS) entry which is preliminary data.</text>
</comment>
<evidence type="ECO:0000313" key="2">
    <source>
        <dbReference type="Proteomes" id="UP000286734"/>
    </source>
</evidence>
<name>A0A430R4S6_THESC</name>
<proteinExistence type="predicted"/>
<sequence length="101" mass="11493">MSYETLDTLGRRMVQKLREAAGAPQNAPAYLFWGQTPEELWKVLRDFAQNEALRAGIPPEILFPLRSVITRDRYTVMAILFHRGKLHLTGARVQVMPTAKA</sequence>